<protein>
    <submittedName>
        <fullName evidence="1">AAA family ATPase</fullName>
    </submittedName>
</protein>
<evidence type="ECO:0000313" key="2">
    <source>
        <dbReference type="Proteomes" id="UP000430368"/>
    </source>
</evidence>
<evidence type="ECO:0000313" key="1">
    <source>
        <dbReference type="EMBL" id="QHA89318.1"/>
    </source>
</evidence>
<sequence length="204" mass="22688">MSAAFSTNGNKCVILVNGVPASGKSTVARHIAERFGFPYLTIDGIKEPFMELFAPVDRQLNRDIGRAAYQTIWSIVAHAPANCVYVIDAWFGFQPRSELQRYLQQAGIAHVVEIWNQISGDLAAERYASRLHQRADGHPGAEYVPELRQLAERATPMALGPVLTLDQSQPLSLPHIERWLQTHHLQPVHAHSERRPAAALGARD</sequence>
<keyword evidence="2" id="KW-1185">Reference proteome</keyword>
<dbReference type="Gene3D" id="3.40.50.300">
    <property type="entry name" value="P-loop containing nucleotide triphosphate hydrolases"/>
    <property type="match status" value="1"/>
</dbReference>
<proteinExistence type="predicted"/>
<dbReference type="Proteomes" id="UP000430368">
    <property type="component" value="Chromosome"/>
</dbReference>
<dbReference type="InterPro" id="IPR027417">
    <property type="entry name" value="P-loop_NTPase"/>
</dbReference>
<reference evidence="1 2" key="1">
    <citation type="submission" date="2019-07" db="EMBL/GenBank/DDBJ databases">
        <title>Serratia dokdonensis sp. nov., an elicitor of systemic resistance in Nicotiana Tabacum.</title>
        <authorList>
            <person name="Son J.-S."/>
            <person name="Hwang Y.-J."/>
            <person name="Lee S.-Y."/>
            <person name="Ghim S.-Y."/>
        </authorList>
    </citation>
    <scope>NUCLEOTIDE SEQUENCE [LARGE SCALE GENOMIC DNA]</scope>
    <source>
        <strain evidence="1 2">KUDC3025</strain>
    </source>
</reference>
<gene>
    <name evidence="1" type="ORF">FO014_21310</name>
</gene>
<dbReference type="SUPFAM" id="SSF52540">
    <property type="entry name" value="P-loop containing nucleoside triphosphate hydrolases"/>
    <property type="match status" value="1"/>
</dbReference>
<dbReference type="Pfam" id="PF13671">
    <property type="entry name" value="AAA_33"/>
    <property type="match status" value="1"/>
</dbReference>
<dbReference type="RefSeq" id="WP_160030950.1">
    <property type="nucleotide sequence ID" value="NZ_CP041764.1"/>
</dbReference>
<dbReference type="EMBL" id="CP041764">
    <property type="protein sequence ID" value="QHA89318.1"/>
    <property type="molecule type" value="Genomic_DNA"/>
</dbReference>
<organism evidence="1 2">
    <name type="scientific">Serratia rhizosphaerae</name>
    <dbReference type="NCBI Taxonomy" id="2597702"/>
    <lineage>
        <taxon>Bacteria</taxon>
        <taxon>Pseudomonadati</taxon>
        <taxon>Pseudomonadota</taxon>
        <taxon>Gammaproteobacteria</taxon>
        <taxon>Enterobacterales</taxon>
        <taxon>Yersiniaceae</taxon>
        <taxon>Serratia</taxon>
    </lineage>
</organism>
<name>A0ABX6GSQ4_9GAMM</name>
<accession>A0ABX6GSQ4</accession>